<dbReference type="PANTHER" id="PTHR24359:SF0">
    <property type="entry name" value="SERINE_THREONINE-PROTEIN KINASE SBK1"/>
    <property type="match status" value="1"/>
</dbReference>
<gene>
    <name evidence="4" type="primary">sbk1</name>
</gene>
<evidence type="ECO:0000256" key="1">
    <source>
        <dbReference type="SAM" id="MobiDB-lite"/>
    </source>
</evidence>
<evidence type="ECO:0000313" key="3">
    <source>
        <dbReference type="Proteomes" id="UP000504630"/>
    </source>
</evidence>
<dbReference type="GeneID" id="115024969"/>
<reference evidence="4" key="1">
    <citation type="submission" date="2025-08" db="UniProtKB">
        <authorList>
            <consortium name="RefSeq"/>
        </authorList>
    </citation>
    <scope>IDENTIFICATION</scope>
</reference>
<dbReference type="SMART" id="SM00220">
    <property type="entry name" value="S_TKc"/>
    <property type="match status" value="1"/>
</dbReference>
<sequence>MQDHGGERQVASSLPHSVKASLSLSPSGPGRVGSGGGSPTSKMGYCGGVPVEDMQALAITSLSAADVAKQYEHIRELGKGTYGKVDLVAHRTQGNKMALKFVTKNKTKLKSFLREYSLTGSLSCSPFIIKILDVLFETEDSYVFGQEYAPAGDLFDIIPPQVGLPEEMVKRCMQQLGLALDFMHSKNLVHRDVKPENVLLFDRECRRIKLADFGMTRRVGSRVKRAISPGRQRCRPTPSMRSFGVGRKQGVLWGHTRHSGAASPMMPCACFSGCLLLSRKSAVASRTSSALSSMSWSASSGAEHLAEPSEERGRALECALASALPPHPPLHHALPTDTLSPPLLQEQPACARHRSNAVSCPTRFLPERSLDSTSPPAETRTKARW</sequence>
<organism evidence="3 4">
    <name type="scientific">Cottoperca gobio</name>
    <name type="common">Frogmouth</name>
    <name type="synonym">Aphritis gobio</name>
    <dbReference type="NCBI Taxonomy" id="56716"/>
    <lineage>
        <taxon>Eukaryota</taxon>
        <taxon>Metazoa</taxon>
        <taxon>Chordata</taxon>
        <taxon>Craniata</taxon>
        <taxon>Vertebrata</taxon>
        <taxon>Euteleostomi</taxon>
        <taxon>Actinopterygii</taxon>
        <taxon>Neopterygii</taxon>
        <taxon>Teleostei</taxon>
        <taxon>Neoteleostei</taxon>
        <taxon>Acanthomorphata</taxon>
        <taxon>Eupercaria</taxon>
        <taxon>Perciformes</taxon>
        <taxon>Notothenioidei</taxon>
        <taxon>Bovichtidae</taxon>
        <taxon>Cottoperca</taxon>
    </lineage>
</organism>
<dbReference type="GO" id="GO:0005524">
    <property type="term" value="F:ATP binding"/>
    <property type="evidence" value="ECO:0007669"/>
    <property type="project" value="InterPro"/>
</dbReference>
<dbReference type="InterPro" id="IPR008271">
    <property type="entry name" value="Ser/Thr_kinase_AS"/>
</dbReference>
<dbReference type="PROSITE" id="PS50011">
    <property type="entry name" value="PROTEIN_KINASE_DOM"/>
    <property type="match status" value="1"/>
</dbReference>
<keyword evidence="4" id="KW-0808">Transferase</keyword>
<dbReference type="InterPro" id="IPR000719">
    <property type="entry name" value="Prot_kinase_dom"/>
</dbReference>
<dbReference type="PROSITE" id="PS00108">
    <property type="entry name" value="PROTEIN_KINASE_ST"/>
    <property type="match status" value="1"/>
</dbReference>
<keyword evidence="4" id="KW-0418">Kinase</keyword>
<keyword evidence="3" id="KW-1185">Reference proteome</keyword>
<dbReference type="RefSeq" id="XP_029312754.1">
    <property type="nucleotide sequence ID" value="XM_029456894.1"/>
</dbReference>
<evidence type="ECO:0000259" key="2">
    <source>
        <dbReference type="PROSITE" id="PS50011"/>
    </source>
</evidence>
<dbReference type="Pfam" id="PF00069">
    <property type="entry name" value="Pkinase"/>
    <property type="match status" value="1"/>
</dbReference>
<feature type="region of interest" description="Disordered" evidence="1">
    <location>
        <begin position="1"/>
        <end position="39"/>
    </location>
</feature>
<feature type="region of interest" description="Disordered" evidence="1">
    <location>
        <begin position="362"/>
        <end position="385"/>
    </location>
</feature>
<feature type="domain" description="Protein kinase" evidence="2">
    <location>
        <begin position="71"/>
        <end position="385"/>
    </location>
</feature>
<protein>
    <submittedName>
        <fullName evidence="4">Serine/threonine-protein kinase SBK1 isoform X2</fullName>
    </submittedName>
</protein>
<dbReference type="CTD" id="388228"/>
<accession>A0A6J2RS05</accession>
<dbReference type="Gene3D" id="1.10.510.10">
    <property type="entry name" value="Transferase(Phosphotransferase) domain 1"/>
    <property type="match status" value="1"/>
</dbReference>
<dbReference type="GO" id="GO:0004674">
    <property type="term" value="F:protein serine/threonine kinase activity"/>
    <property type="evidence" value="ECO:0007669"/>
    <property type="project" value="TreeGrafter"/>
</dbReference>
<dbReference type="AlphaFoldDB" id="A0A6J2RS05"/>
<proteinExistence type="predicted"/>
<dbReference type="PANTHER" id="PTHR24359">
    <property type="entry name" value="SERINE/THREONINE-PROTEIN KINASE SBK1"/>
    <property type="match status" value="1"/>
</dbReference>
<dbReference type="InterPro" id="IPR011009">
    <property type="entry name" value="Kinase-like_dom_sf"/>
</dbReference>
<name>A0A6J2RS05_COTGO</name>
<dbReference type="Proteomes" id="UP000504630">
    <property type="component" value="Chromosome 19"/>
</dbReference>
<dbReference type="SUPFAM" id="SSF56112">
    <property type="entry name" value="Protein kinase-like (PK-like)"/>
    <property type="match status" value="1"/>
</dbReference>
<evidence type="ECO:0000313" key="4">
    <source>
        <dbReference type="RefSeq" id="XP_029312754.1"/>
    </source>
</evidence>